<gene>
    <name evidence="1" type="ORF">NP075_02050</name>
</gene>
<organism evidence="1 2">
    <name type="scientific">Cellulomonas wangsupingiae</name>
    <dbReference type="NCBI Taxonomy" id="2968085"/>
    <lineage>
        <taxon>Bacteria</taxon>
        <taxon>Bacillati</taxon>
        <taxon>Actinomycetota</taxon>
        <taxon>Actinomycetes</taxon>
        <taxon>Micrococcales</taxon>
        <taxon>Cellulomonadaceae</taxon>
        <taxon>Cellulomonas</taxon>
    </lineage>
</organism>
<dbReference type="EMBL" id="CP101989">
    <property type="protein sequence ID" value="UUI65548.1"/>
    <property type="molecule type" value="Genomic_DNA"/>
</dbReference>
<dbReference type="RefSeq" id="WP_227564843.1">
    <property type="nucleotide sequence ID" value="NZ_CP101989.1"/>
</dbReference>
<evidence type="ECO:0000313" key="1">
    <source>
        <dbReference type="EMBL" id="UUI65548.1"/>
    </source>
</evidence>
<keyword evidence="2" id="KW-1185">Reference proteome</keyword>
<evidence type="ECO:0000313" key="2">
    <source>
        <dbReference type="Proteomes" id="UP001317322"/>
    </source>
</evidence>
<dbReference type="Proteomes" id="UP001317322">
    <property type="component" value="Chromosome"/>
</dbReference>
<sequence>MNPKGPRPTRVARKTLLAVAGLVSVHDHTWTTDRSRAVRRWCEIEPALDTDGVAAAVAERLSRLIGLWPDAT</sequence>
<proteinExistence type="predicted"/>
<accession>A0ABY5K663</accession>
<reference evidence="1 2" key="1">
    <citation type="submission" date="2022-07" db="EMBL/GenBank/DDBJ databases">
        <title>Novel species in genus cellulomonas.</title>
        <authorList>
            <person name="Ye L."/>
        </authorList>
    </citation>
    <scope>NUCLEOTIDE SEQUENCE [LARGE SCALE GENOMIC DNA]</scope>
    <source>
        <strain evidence="2">zg-Y908</strain>
    </source>
</reference>
<protein>
    <submittedName>
        <fullName evidence="1">Uncharacterized protein</fullName>
    </submittedName>
</protein>
<name>A0ABY5K663_9CELL</name>